<sequence>MVQKICKTKTNLYLILELLENDGQRIHWKVDAKDYAAYQIDEEMMIKLYSRDGRNWYSSADWEAHEGVFGEIFDLYTFGKCVPQKFQIL</sequence>
<dbReference type="AlphaFoldDB" id="A0A1G2L7T4"/>
<comment type="caution">
    <text evidence="1">The sequence shown here is derived from an EMBL/GenBank/DDBJ whole genome shotgun (WGS) entry which is preliminary data.</text>
</comment>
<proteinExistence type="predicted"/>
<reference evidence="1 2" key="1">
    <citation type="journal article" date="2016" name="Nat. Commun.">
        <title>Thousands of microbial genomes shed light on interconnected biogeochemical processes in an aquifer system.</title>
        <authorList>
            <person name="Anantharaman K."/>
            <person name="Brown C.T."/>
            <person name="Hug L.A."/>
            <person name="Sharon I."/>
            <person name="Castelle C.J."/>
            <person name="Probst A.J."/>
            <person name="Thomas B.C."/>
            <person name="Singh A."/>
            <person name="Wilkins M.J."/>
            <person name="Karaoz U."/>
            <person name="Brodie E.L."/>
            <person name="Williams K.H."/>
            <person name="Hubbard S.S."/>
            <person name="Banfield J.F."/>
        </authorList>
    </citation>
    <scope>NUCLEOTIDE SEQUENCE [LARGE SCALE GENOMIC DNA]</scope>
</reference>
<accession>A0A1G2L7T4</accession>
<evidence type="ECO:0000313" key="2">
    <source>
        <dbReference type="Proteomes" id="UP000177982"/>
    </source>
</evidence>
<evidence type="ECO:0000313" key="1">
    <source>
        <dbReference type="EMBL" id="OHA06799.1"/>
    </source>
</evidence>
<dbReference type="EMBL" id="MHQO01000023">
    <property type="protein sequence ID" value="OHA06799.1"/>
    <property type="molecule type" value="Genomic_DNA"/>
</dbReference>
<dbReference type="Proteomes" id="UP000177982">
    <property type="component" value="Unassembled WGS sequence"/>
</dbReference>
<gene>
    <name evidence="1" type="ORF">A2934_03810</name>
</gene>
<name>A0A1G2L7T4_9BACT</name>
<protein>
    <submittedName>
        <fullName evidence="1">Uncharacterized protein</fullName>
    </submittedName>
</protein>
<organism evidence="1 2">
    <name type="scientific">Candidatus Sungbacteria bacterium RIFCSPLOWO2_01_FULL_47_10</name>
    <dbReference type="NCBI Taxonomy" id="1802276"/>
    <lineage>
        <taxon>Bacteria</taxon>
        <taxon>Candidatus Sungiibacteriota</taxon>
    </lineage>
</organism>